<sequence length="92" mass="10305">MKFAIVLACLLVVTFANEEAEVLKNVAEINVLDFKYAYELSNHNRAEQAGVLKEHDNWVVSGEYEYVAPNGQTVKVVYTADETGYHPKVVEA</sequence>
<gene>
    <name evidence="4" type="primary">Dere\GG19891</name>
    <name evidence="4" type="synonym">dere_GLEANR_4736</name>
    <name evidence="4" type="synonym">GG19891</name>
    <name evidence="4" type="ORF">Dere_GG19891</name>
</gene>
<dbReference type="OMA" id="EYNEVNP"/>
<feature type="signal peptide" evidence="3">
    <location>
        <begin position="1"/>
        <end position="16"/>
    </location>
</feature>
<dbReference type="AlphaFoldDB" id="B3NQY6"/>
<dbReference type="EMBL" id="CH954179">
    <property type="protein sequence ID" value="EDV57069.1"/>
    <property type="molecule type" value="Genomic_DNA"/>
</dbReference>
<keyword evidence="3" id="KW-0732">Signal</keyword>
<protein>
    <recommendedName>
        <fullName evidence="6">Larval cuticle protein 9</fullName>
    </recommendedName>
</protein>
<keyword evidence="1 2" id="KW-0193">Cuticle</keyword>
<reference evidence="4 5" key="1">
    <citation type="journal article" date="2007" name="Nature">
        <title>Evolution of genes and genomes on the Drosophila phylogeny.</title>
        <authorList>
            <consortium name="Drosophila 12 Genomes Consortium"/>
            <person name="Clark A.G."/>
            <person name="Eisen M.B."/>
            <person name="Smith D.R."/>
            <person name="Bergman C.M."/>
            <person name="Oliver B."/>
            <person name="Markow T.A."/>
            <person name="Kaufman T.C."/>
            <person name="Kellis M."/>
            <person name="Gelbart W."/>
            <person name="Iyer V.N."/>
            <person name="Pollard D.A."/>
            <person name="Sackton T.B."/>
            <person name="Larracuente A.M."/>
            <person name="Singh N.D."/>
            <person name="Abad J.P."/>
            <person name="Abt D.N."/>
            <person name="Adryan B."/>
            <person name="Aguade M."/>
            <person name="Akashi H."/>
            <person name="Anderson W.W."/>
            <person name="Aquadro C.F."/>
            <person name="Ardell D.H."/>
            <person name="Arguello R."/>
            <person name="Artieri C.G."/>
            <person name="Barbash D.A."/>
            <person name="Barker D."/>
            <person name="Barsanti P."/>
            <person name="Batterham P."/>
            <person name="Batzoglou S."/>
            <person name="Begun D."/>
            <person name="Bhutkar A."/>
            <person name="Blanco E."/>
            <person name="Bosak S.A."/>
            <person name="Bradley R.K."/>
            <person name="Brand A.D."/>
            <person name="Brent M.R."/>
            <person name="Brooks A.N."/>
            <person name="Brown R.H."/>
            <person name="Butlin R.K."/>
            <person name="Caggese C."/>
            <person name="Calvi B.R."/>
            <person name="Bernardo de Carvalho A."/>
            <person name="Caspi A."/>
            <person name="Castrezana S."/>
            <person name="Celniker S.E."/>
            <person name="Chang J.L."/>
            <person name="Chapple C."/>
            <person name="Chatterji S."/>
            <person name="Chinwalla A."/>
            <person name="Civetta A."/>
            <person name="Clifton S.W."/>
            <person name="Comeron J.M."/>
            <person name="Costello J.C."/>
            <person name="Coyne J.A."/>
            <person name="Daub J."/>
            <person name="David R.G."/>
            <person name="Delcher A.L."/>
            <person name="Delehaunty K."/>
            <person name="Do C.B."/>
            <person name="Ebling H."/>
            <person name="Edwards K."/>
            <person name="Eickbush T."/>
            <person name="Evans J.D."/>
            <person name="Filipski A."/>
            <person name="Findeiss S."/>
            <person name="Freyhult E."/>
            <person name="Fulton L."/>
            <person name="Fulton R."/>
            <person name="Garcia A.C."/>
            <person name="Gardiner A."/>
            <person name="Garfield D.A."/>
            <person name="Garvin B.E."/>
            <person name="Gibson G."/>
            <person name="Gilbert D."/>
            <person name="Gnerre S."/>
            <person name="Godfrey J."/>
            <person name="Good R."/>
            <person name="Gotea V."/>
            <person name="Gravely B."/>
            <person name="Greenberg A.J."/>
            <person name="Griffiths-Jones S."/>
            <person name="Gross S."/>
            <person name="Guigo R."/>
            <person name="Gustafson E.A."/>
            <person name="Haerty W."/>
            <person name="Hahn M.W."/>
            <person name="Halligan D.L."/>
            <person name="Halpern A.L."/>
            <person name="Halter G.M."/>
            <person name="Han M.V."/>
            <person name="Heger A."/>
            <person name="Hillier L."/>
            <person name="Hinrichs A.S."/>
            <person name="Holmes I."/>
            <person name="Hoskins R.A."/>
            <person name="Hubisz M.J."/>
            <person name="Hultmark D."/>
            <person name="Huntley M.A."/>
            <person name="Jaffe D.B."/>
            <person name="Jagadeeshan S."/>
            <person name="Jeck W.R."/>
            <person name="Johnson J."/>
            <person name="Jones C.D."/>
            <person name="Jordan W.C."/>
            <person name="Karpen G.H."/>
            <person name="Kataoka E."/>
            <person name="Keightley P.D."/>
            <person name="Kheradpour P."/>
            <person name="Kirkness E.F."/>
            <person name="Koerich L.B."/>
            <person name="Kristiansen K."/>
            <person name="Kudrna D."/>
            <person name="Kulathinal R.J."/>
            <person name="Kumar S."/>
            <person name="Kwok R."/>
            <person name="Lander E."/>
            <person name="Langley C.H."/>
            <person name="Lapoint R."/>
            <person name="Lazzaro B.P."/>
            <person name="Lee S.J."/>
            <person name="Levesque L."/>
            <person name="Li R."/>
            <person name="Lin C.F."/>
            <person name="Lin M.F."/>
            <person name="Lindblad-Toh K."/>
            <person name="Llopart A."/>
            <person name="Long M."/>
            <person name="Low L."/>
            <person name="Lozovsky E."/>
            <person name="Lu J."/>
            <person name="Luo M."/>
            <person name="Machado C.A."/>
            <person name="Makalowski W."/>
            <person name="Marzo M."/>
            <person name="Matsuda M."/>
            <person name="Matzkin L."/>
            <person name="McAllister B."/>
            <person name="McBride C.S."/>
            <person name="McKernan B."/>
            <person name="McKernan K."/>
            <person name="Mendez-Lago M."/>
            <person name="Minx P."/>
            <person name="Mollenhauer M.U."/>
            <person name="Montooth K."/>
            <person name="Mount S.M."/>
            <person name="Mu X."/>
            <person name="Myers E."/>
            <person name="Negre B."/>
            <person name="Newfeld S."/>
            <person name="Nielsen R."/>
            <person name="Noor M.A."/>
            <person name="O'Grady P."/>
            <person name="Pachter L."/>
            <person name="Papaceit M."/>
            <person name="Parisi M.J."/>
            <person name="Parisi M."/>
            <person name="Parts L."/>
            <person name="Pedersen J.S."/>
            <person name="Pesole G."/>
            <person name="Phillippy A.M."/>
            <person name="Ponting C.P."/>
            <person name="Pop M."/>
            <person name="Porcelli D."/>
            <person name="Powell J.R."/>
            <person name="Prohaska S."/>
            <person name="Pruitt K."/>
            <person name="Puig M."/>
            <person name="Quesneville H."/>
            <person name="Ram K.R."/>
            <person name="Rand D."/>
            <person name="Rasmussen M.D."/>
            <person name="Reed L.K."/>
            <person name="Reenan R."/>
            <person name="Reily A."/>
            <person name="Remington K.A."/>
            <person name="Rieger T.T."/>
            <person name="Ritchie M.G."/>
            <person name="Robin C."/>
            <person name="Rogers Y.H."/>
            <person name="Rohde C."/>
            <person name="Rozas J."/>
            <person name="Rubenfield M.J."/>
            <person name="Ruiz A."/>
            <person name="Russo S."/>
            <person name="Salzberg S.L."/>
            <person name="Sanchez-Gracia A."/>
            <person name="Saranga D.J."/>
            <person name="Sato H."/>
            <person name="Schaeffer S.W."/>
            <person name="Schatz M.C."/>
            <person name="Schlenke T."/>
            <person name="Schwartz R."/>
            <person name="Segarra C."/>
            <person name="Singh R.S."/>
            <person name="Sirot L."/>
            <person name="Sirota M."/>
            <person name="Sisneros N.B."/>
            <person name="Smith C.D."/>
            <person name="Smith T.F."/>
            <person name="Spieth J."/>
            <person name="Stage D.E."/>
            <person name="Stark A."/>
            <person name="Stephan W."/>
            <person name="Strausberg R.L."/>
            <person name="Strempel S."/>
            <person name="Sturgill D."/>
            <person name="Sutton G."/>
            <person name="Sutton G.G."/>
            <person name="Tao W."/>
            <person name="Teichmann S."/>
            <person name="Tobari Y.N."/>
            <person name="Tomimura Y."/>
            <person name="Tsolas J.M."/>
            <person name="Valente V.L."/>
            <person name="Venter E."/>
            <person name="Venter J.C."/>
            <person name="Vicario S."/>
            <person name="Vieira F.G."/>
            <person name="Vilella A.J."/>
            <person name="Villasante A."/>
            <person name="Walenz B."/>
            <person name="Wang J."/>
            <person name="Wasserman M."/>
            <person name="Watts T."/>
            <person name="Wilson D."/>
            <person name="Wilson R.K."/>
            <person name="Wing R.A."/>
            <person name="Wolfner M.F."/>
            <person name="Wong A."/>
            <person name="Wong G.K."/>
            <person name="Wu C.I."/>
            <person name="Wu G."/>
            <person name="Yamamoto D."/>
            <person name="Yang H.P."/>
            <person name="Yang S.P."/>
            <person name="Yorke J.A."/>
            <person name="Yoshida K."/>
            <person name="Zdobnov E."/>
            <person name="Zhang P."/>
            <person name="Zhang Y."/>
            <person name="Zimin A.V."/>
            <person name="Baldwin J."/>
            <person name="Abdouelleil A."/>
            <person name="Abdulkadir J."/>
            <person name="Abebe A."/>
            <person name="Abera B."/>
            <person name="Abreu J."/>
            <person name="Acer S.C."/>
            <person name="Aftuck L."/>
            <person name="Alexander A."/>
            <person name="An P."/>
            <person name="Anderson E."/>
            <person name="Anderson S."/>
            <person name="Arachi H."/>
            <person name="Azer M."/>
            <person name="Bachantsang P."/>
            <person name="Barry A."/>
            <person name="Bayul T."/>
            <person name="Berlin A."/>
            <person name="Bessette D."/>
            <person name="Bloom T."/>
            <person name="Blye J."/>
            <person name="Boguslavskiy L."/>
            <person name="Bonnet C."/>
            <person name="Boukhgalter B."/>
            <person name="Bourzgui I."/>
            <person name="Brown A."/>
            <person name="Cahill P."/>
            <person name="Channer S."/>
            <person name="Cheshatsang Y."/>
            <person name="Chuda L."/>
            <person name="Citroen M."/>
            <person name="Collymore A."/>
            <person name="Cooke P."/>
            <person name="Costello M."/>
            <person name="D'Aco K."/>
            <person name="Daza R."/>
            <person name="De Haan G."/>
            <person name="DeGray S."/>
            <person name="DeMaso C."/>
            <person name="Dhargay N."/>
            <person name="Dooley K."/>
            <person name="Dooley E."/>
            <person name="Doricent M."/>
            <person name="Dorje P."/>
            <person name="Dorjee K."/>
            <person name="Dupes A."/>
            <person name="Elong R."/>
            <person name="Falk J."/>
            <person name="Farina A."/>
            <person name="Faro S."/>
            <person name="Ferguson D."/>
            <person name="Fisher S."/>
            <person name="Foley C.D."/>
            <person name="Franke A."/>
            <person name="Friedrich D."/>
            <person name="Gadbois L."/>
            <person name="Gearin G."/>
            <person name="Gearin C.R."/>
            <person name="Giannoukos G."/>
            <person name="Goode T."/>
            <person name="Graham J."/>
            <person name="Grandbois E."/>
            <person name="Grewal S."/>
            <person name="Gyaltsen K."/>
            <person name="Hafez N."/>
            <person name="Hagos B."/>
            <person name="Hall J."/>
            <person name="Henson C."/>
            <person name="Hollinger A."/>
            <person name="Honan T."/>
            <person name="Huard M.D."/>
            <person name="Hughes L."/>
            <person name="Hurhula B."/>
            <person name="Husby M.E."/>
            <person name="Kamat A."/>
            <person name="Kanga B."/>
            <person name="Kashin S."/>
            <person name="Khazanovich D."/>
            <person name="Kisner P."/>
            <person name="Lance K."/>
            <person name="Lara M."/>
            <person name="Lee W."/>
            <person name="Lennon N."/>
            <person name="Letendre F."/>
            <person name="LeVine R."/>
            <person name="Lipovsky A."/>
            <person name="Liu X."/>
            <person name="Liu J."/>
            <person name="Liu S."/>
            <person name="Lokyitsang T."/>
            <person name="Lokyitsang Y."/>
            <person name="Lubonja R."/>
            <person name="Lui A."/>
            <person name="MacDonald P."/>
            <person name="Magnisalis V."/>
            <person name="Maru K."/>
            <person name="Matthews C."/>
            <person name="McCusker W."/>
            <person name="McDonough S."/>
            <person name="Mehta T."/>
            <person name="Meldrim J."/>
            <person name="Meneus L."/>
            <person name="Mihai O."/>
            <person name="Mihalev A."/>
            <person name="Mihova T."/>
            <person name="Mittelman R."/>
            <person name="Mlenga V."/>
            <person name="Montmayeur A."/>
            <person name="Mulrain L."/>
            <person name="Navidi A."/>
            <person name="Naylor J."/>
            <person name="Negash T."/>
            <person name="Nguyen T."/>
            <person name="Nguyen N."/>
            <person name="Nicol R."/>
            <person name="Norbu C."/>
            <person name="Norbu N."/>
            <person name="Novod N."/>
            <person name="O'Neill B."/>
            <person name="Osman S."/>
            <person name="Markiewicz E."/>
            <person name="Oyono O.L."/>
            <person name="Patti C."/>
            <person name="Phunkhang P."/>
            <person name="Pierre F."/>
            <person name="Priest M."/>
            <person name="Raghuraman S."/>
            <person name="Rege F."/>
            <person name="Reyes R."/>
            <person name="Rise C."/>
            <person name="Rogov P."/>
            <person name="Ross K."/>
            <person name="Ryan E."/>
            <person name="Settipalli S."/>
            <person name="Shea T."/>
            <person name="Sherpa N."/>
            <person name="Shi L."/>
            <person name="Shih D."/>
            <person name="Sparrow T."/>
            <person name="Spaulding J."/>
            <person name="Stalker J."/>
            <person name="Stange-Thomann N."/>
            <person name="Stavropoulos S."/>
            <person name="Stone C."/>
            <person name="Strader C."/>
            <person name="Tesfaye S."/>
            <person name="Thomson T."/>
            <person name="Thoulutsang Y."/>
            <person name="Thoulutsang D."/>
            <person name="Topham K."/>
            <person name="Topping I."/>
            <person name="Tsamla T."/>
            <person name="Vassiliev H."/>
            <person name="Vo A."/>
            <person name="Wangchuk T."/>
            <person name="Wangdi T."/>
            <person name="Weiand M."/>
            <person name="Wilkinson J."/>
            <person name="Wilson A."/>
            <person name="Yadav S."/>
            <person name="Young G."/>
            <person name="Yu Q."/>
            <person name="Zembek L."/>
            <person name="Zhong D."/>
            <person name="Zimmer A."/>
            <person name="Zwirko Z."/>
            <person name="Jaffe D.B."/>
            <person name="Alvarez P."/>
            <person name="Brockman W."/>
            <person name="Butler J."/>
            <person name="Chin C."/>
            <person name="Gnerre S."/>
            <person name="Grabherr M."/>
            <person name="Kleber M."/>
            <person name="Mauceli E."/>
            <person name="MacCallum I."/>
        </authorList>
    </citation>
    <scope>NUCLEOTIDE SEQUENCE [LARGE SCALE GENOMIC DNA]</scope>
    <source>
        <strain evidence="4 5">TSC#14021-0224.01</strain>
    </source>
</reference>
<dbReference type="GO" id="GO:0042302">
    <property type="term" value="F:structural constituent of cuticle"/>
    <property type="evidence" value="ECO:0007669"/>
    <property type="project" value="UniProtKB-UniRule"/>
</dbReference>
<dbReference type="PRINTS" id="PR00947">
    <property type="entry name" value="CUTICLE"/>
</dbReference>
<organism evidence="4 5">
    <name type="scientific">Drosophila erecta</name>
    <name type="common">Fruit fly</name>
    <dbReference type="NCBI Taxonomy" id="7220"/>
    <lineage>
        <taxon>Eukaryota</taxon>
        <taxon>Metazoa</taxon>
        <taxon>Ecdysozoa</taxon>
        <taxon>Arthropoda</taxon>
        <taxon>Hexapoda</taxon>
        <taxon>Insecta</taxon>
        <taxon>Pterygota</taxon>
        <taxon>Neoptera</taxon>
        <taxon>Endopterygota</taxon>
        <taxon>Diptera</taxon>
        <taxon>Brachycera</taxon>
        <taxon>Muscomorpha</taxon>
        <taxon>Ephydroidea</taxon>
        <taxon>Drosophilidae</taxon>
        <taxon>Drosophila</taxon>
        <taxon>Sophophora</taxon>
    </lineage>
</organism>
<dbReference type="Pfam" id="PF00379">
    <property type="entry name" value="Chitin_bind_4"/>
    <property type="match status" value="1"/>
</dbReference>
<evidence type="ECO:0000313" key="5">
    <source>
        <dbReference type="Proteomes" id="UP000008711"/>
    </source>
</evidence>
<dbReference type="OrthoDB" id="6629557at2759"/>
<accession>B3NQY6</accession>
<keyword evidence="5" id="KW-1185">Reference proteome</keyword>
<evidence type="ECO:0000313" key="4">
    <source>
        <dbReference type="EMBL" id="EDV57069.1"/>
    </source>
</evidence>
<dbReference type="InterPro" id="IPR031311">
    <property type="entry name" value="CHIT_BIND_RR_consensus"/>
</dbReference>
<reference evidence="4 5" key="2">
    <citation type="journal article" date="2008" name="Bioinformatics">
        <title>Assembly reconciliation.</title>
        <authorList>
            <person name="Zimin A.V."/>
            <person name="Smith D.R."/>
            <person name="Sutton G."/>
            <person name="Yorke J.A."/>
        </authorList>
    </citation>
    <scope>NUCLEOTIDE SEQUENCE [LARGE SCALE GENOMIC DNA]</scope>
    <source>
        <strain evidence="4 5">TSC#14021-0224.01</strain>
    </source>
</reference>
<dbReference type="PhylomeDB" id="B3NQY6"/>
<evidence type="ECO:0008006" key="6">
    <source>
        <dbReference type="Google" id="ProtNLM"/>
    </source>
</evidence>
<dbReference type="HOGENOM" id="CLU_065450_7_2_1"/>
<dbReference type="eggNOG" id="ENOG502TCUU">
    <property type="taxonomic scope" value="Eukaryota"/>
</dbReference>
<proteinExistence type="predicted"/>
<evidence type="ECO:0000256" key="2">
    <source>
        <dbReference type="PROSITE-ProRule" id="PRU00497"/>
    </source>
</evidence>
<name>B3NQY6_DROER</name>
<evidence type="ECO:0000256" key="1">
    <source>
        <dbReference type="ARBA" id="ARBA00022460"/>
    </source>
</evidence>
<dbReference type="KEGG" id="der:6548403"/>
<feature type="chain" id="PRO_5002792876" description="Larval cuticle protein 9" evidence="3">
    <location>
        <begin position="17"/>
        <end position="92"/>
    </location>
</feature>
<dbReference type="PROSITE" id="PS00233">
    <property type="entry name" value="CHIT_BIND_RR_1"/>
    <property type="match status" value="1"/>
</dbReference>
<evidence type="ECO:0000256" key="3">
    <source>
        <dbReference type="SAM" id="SignalP"/>
    </source>
</evidence>
<dbReference type="InterPro" id="IPR000618">
    <property type="entry name" value="Insect_cuticle"/>
</dbReference>
<dbReference type="Proteomes" id="UP000008711">
    <property type="component" value="Unassembled WGS sequence"/>
</dbReference>
<dbReference type="PROSITE" id="PS51155">
    <property type="entry name" value="CHIT_BIND_RR_2"/>
    <property type="match status" value="1"/>
</dbReference>